<dbReference type="SUPFAM" id="SSF141523">
    <property type="entry name" value="L,D-transpeptidase catalytic domain-like"/>
    <property type="match status" value="1"/>
</dbReference>
<evidence type="ECO:0000256" key="4">
    <source>
        <dbReference type="ARBA" id="ARBA00022960"/>
    </source>
</evidence>
<dbReference type="InterPro" id="IPR038063">
    <property type="entry name" value="Transpep_catalytic_dom"/>
</dbReference>
<keyword evidence="5 7" id="KW-0573">Peptidoglycan synthesis</keyword>
<feature type="chain" id="PRO_5014416123" description="L,D-TPase catalytic domain-containing protein" evidence="8">
    <location>
        <begin position="20"/>
        <end position="180"/>
    </location>
</feature>
<evidence type="ECO:0000256" key="1">
    <source>
        <dbReference type="ARBA" id="ARBA00004752"/>
    </source>
</evidence>
<dbReference type="PANTHER" id="PTHR36699">
    <property type="entry name" value="LD-TRANSPEPTIDASE"/>
    <property type="match status" value="1"/>
</dbReference>
<evidence type="ECO:0000259" key="9">
    <source>
        <dbReference type="PROSITE" id="PS52029"/>
    </source>
</evidence>
<proteinExistence type="inferred from homology"/>
<keyword evidence="3" id="KW-0808">Transferase</keyword>
<dbReference type="UniPathway" id="UPA00219"/>
<evidence type="ECO:0000256" key="5">
    <source>
        <dbReference type="ARBA" id="ARBA00022984"/>
    </source>
</evidence>
<reference evidence="10 11" key="1">
    <citation type="submission" date="2016-05" db="EMBL/GenBank/DDBJ databases">
        <title>Complete genome sequence of Novosphingobium guangzhouense SA925(T).</title>
        <authorList>
            <person name="Sha S."/>
        </authorList>
    </citation>
    <scope>NUCLEOTIDE SEQUENCE [LARGE SCALE GENOMIC DNA]</scope>
    <source>
        <strain evidence="10 11">SA925</strain>
    </source>
</reference>
<organism evidence="10 11">
    <name type="scientific">Novosphingobium guangzhouense</name>
    <dbReference type="NCBI Taxonomy" id="1850347"/>
    <lineage>
        <taxon>Bacteria</taxon>
        <taxon>Pseudomonadati</taxon>
        <taxon>Pseudomonadota</taxon>
        <taxon>Alphaproteobacteria</taxon>
        <taxon>Sphingomonadales</taxon>
        <taxon>Sphingomonadaceae</taxon>
        <taxon>Novosphingobium</taxon>
    </lineage>
</organism>
<comment type="pathway">
    <text evidence="1 7">Cell wall biogenesis; peptidoglycan biosynthesis.</text>
</comment>
<evidence type="ECO:0000256" key="2">
    <source>
        <dbReference type="ARBA" id="ARBA00005992"/>
    </source>
</evidence>
<dbReference type="Proteomes" id="UP000236327">
    <property type="component" value="Unassembled WGS sequence"/>
</dbReference>
<dbReference type="PROSITE" id="PS52029">
    <property type="entry name" value="LD_TPASE"/>
    <property type="match status" value="1"/>
</dbReference>
<evidence type="ECO:0000256" key="8">
    <source>
        <dbReference type="SAM" id="SignalP"/>
    </source>
</evidence>
<dbReference type="GO" id="GO:0008360">
    <property type="term" value="P:regulation of cell shape"/>
    <property type="evidence" value="ECO:0007669"/>
    <property type="project" value="UniProtKB-UniRule"/>
</dbReference>
<dbReference type="Gene3D" id="2.40.440.10">
    <property type="entry name" value="L,D-transpeptidase catalytic domain-like"/>
    <property type="match status" value="1"/>
</dbReference>
<feature type="active site" description="Nucleophile" evidence="7">
    <location>
        <position position="155"/>
    </location>
</feature>
<dbReference type="PANTHER" id="PTHR36699:SF1">
    <property type="entry name" value="L,D-TRANSPEPTIDASE YAFK-RELATED"/>
    <property type="match status" value="1"/>
</dbReference>
<dbReference type="GO" id="GO:0016740">
    <property type="term" value="F:transferase activity"/>
    <property type="evidence" value="ECO:0007669"/>
    <property type="project" value="UniProtKB-KW"/>
</dbReference>
<evidence type="ECO:0000256" key="6">
    <source>
        <dbReference type="ARBA" id="ARBA00023316"/>
    </source>
</evidence>
<dbReference type="GO" id="GO:0071555">
    <property type="term" value="P:cell wall organization"/>
    <property type="evidence" value="ECO:0007669"/>
    <property type="project" value="UniProtKB-UniRule"/>
</dbReference>
<comment type="caution">
    <text evidence="10">The sequence shown here is derived from an EMBL/GenBank/DDBJ whole genome shotgun (WGS) entry which is preliminary data.</text>
</comment>
<evidence type="ECO:0000256" key="3">
    <source>
        <dbReference type="ARBA" id="ARBA00022679"/>
    </source>
</evidence>
<comment type="similarity">
    <text evidence="2">Belongs to the YkuD family.</text>
</comment>
<feature type="signal peptide" evidence="8">
    <location>
        <begin position="1"/>
        <end position="19"/>
    </location>
</feature>
<evidence type="ECO:0000313" key="10">
    <source>
        <dbReference type="EMBL" id="PNU06613.1"/>
    </source>
</evidence>
<keyword evidence="11" id="KW-1185">Reference proteome</keyword>
<dbReference type="GO" id="GO:0009252">
    <property type="term" value="P:peptidoglycan biosynthetic process"/>
    <property type="evidence" value="ECO:0007669"/>
    <property type="project" value="UniProtKB-UniPathway"/>
</dbReference>
<dbReference type="InterPro" id="IPR005490">
    <property type="entry name" value="LD_TPept_cat_dom"/>
</dbReference>
<dbReference type="EMBL" id="LYMM01000002">
    <property type="protein sequence ID" value="PNU06613.1"/>
    <property type="molecule type" value="Genomic_DNA"/>
</dbReference>
<dbReference type="Pfam" id="PF03734">
    <property type="entry name" value="YkuD"/>
    <property type="match status" value="1"/>
</dbReference>
<keyword evidence="4 7" id="KW-0133">Cell shape</keyword>
<dbReference type="AlphaFoldDB" id="A0A2K2G6F0"/>
<keyword evidence="8" id="KW-0732">Signal</keyword>
<dbReference type="OrthoDB" id="9809748at2"/>
<sequence>MRGVLRFAPLILLLGATDAAPMLAPRSAQPLTLPDIAMIRVRKAARIMELYASEGAGLRLVHRIENIQLGDEPVGPKRFEGDERTPEGRYVIDWGNPGSAYHLSLHISYPNAADRAFAEARGRSAGGMIMIHGQPNGWAATAGASRVPGDWTDGCIAVSDDEIEALWEGVADGTPIEIEP</sequence>
<gene>
    <name evidence="10" type="ORF">A8V01_03000</name>
</gene>
<dbReference type="CDD" id="cd16913">
    <property type="entry name" value="YkuD_like"/>
    <property type="match status" value="1"/>
</dbReference>
<dbReference type="RefSeq" id="WP_103094553.1">
    <property type="nucleotide sequence ID" value="NZ_LYMM01000002.1"/>
</dbReference>
<protein>
    <recommendedName>
        <fullName evidence="9">L,D-TPase catalytic domain-containing protein</fullName>
    </recommendedName>
</protein>
<evidence type="ECO:0000313" key="11">
    <source>
        <dbReference type="Proteomes" id="UP000236327"/>
    </source>
</evidence>
<name>A0A2K2G6F0_9SPHN</name>
<dbReference type="GO" id="GO:0004180">
    <property type="term" value="F:carboxypeptidase activity"/>
    <property type="evidence" value="ECO:0007669"/>
    <property type="project" value="UniProtKB-ARBA"/>
</dbReference>
<evidence type="ECO:0000256" key="7">
    <source>
        <dbReference type="PROSITE-ProRule" id="PRU01373"/>
    </source>
</evidence>
<accession>A0A2K2G6F0</accession>
<feature type="active site" description="Proton donor/acceptor" evidence="7">
    <location>
        <position position="132"/>
    </location>
</feature>
<feature type="domain" description="L,D-TPase catalytic" evidence="9">
    <location>
        <begin position="37"/>
        <end position="179"/>
    </location>
</feature>
<keyword evidence="6 7" id="KW-0961">Cell wall biogenesis/degradation</keyword>